<dbReference type="InterPro" id="IPR015812">
    <property type="entry name" value="Integrin_bsu"/>
</dbReference>
<keyword evidence="16" id="KW-1015">Disulfide bond</keyword>
<comment type="similarity">
    <text evidence="2 18">Belongs to the integrin beta chain family.</text>
</comment>
<keyword evidence="3" id="KW-1003">Cell membrane</keyword>
<evidence type="ECO:0000259" key="25">
    <source>
        <dbReference type="SMART" id="SM01242"/>
    </source>
</evidence>
<dbReference type="SUPFAM" id="SSF69179">
    <property type="entry name" value="Integrin domains"/>
    <property type="match status" value="2"/>
</dbReference>
<evidence type="ECO:0000256" key="13">
    <source>
        <dbReference type="ARBA" id="ARBA00022989"/>
    </source>
</evidence>
<evidence type="ECO:0000256" key="7">
    <source>
        <dbReference type="ARBA" id="ARBA00022723"/>
    </source>
</evidence>
<keyword evidence="9" id="KW-0677">Repeat</keyword>
<dbReference type="PROSITE" id="PS00243">
    <property type="entry name" value="I_EGF_1"/>
    <property type="match status" value="2"/>
</dbReference>
<dbReference type="SMART" id="SM00423">
    <property type="entry name" value="PSI"/>
    <property type="match status" value="1"/>
</dbReference>
<dbReference type="FunFam" id="3.40.50.410:FF:000002">
    <property type="entry name" value="Integrin beta"/>
    <property type="match status" value="1"/>
</dbReference>
<keyword evidence="8 21" id="KW-0732">Signal</keyword>
<comment type="subcellular location">
    <subcellularLocation>
        <location evidence="1 18">Cell membrane</location>
        <topology evidence="1 18">Single-pass type I membrane protein</topology>
    </subcellularLocation>
</comment>
<dbReference type="SUPFAM" id="SSF57196">
    <property type="entry name" value="EGF/Laminin"/>
    <property type="match status" value="1"/>
</dbReference>
<evidence type="ECO:0000256" key="4">
    <source>
        <dbReference type="ARBA" id="ARBA00022536"/>
    </source>
</evidence>
<dbReference type="FunFam" id="4.10.1240.30:FF:000001">
    <property type="entry name" value="Integrin beta"/>
    <property type="match status" value="1"/>
</dbReference>
<dbReference type="GO" id="GO:0016477">
    <property type="term" value="P:cell migration"/>
    <property type="evidence" value="ECO:0007669"/>
    <property type="project" value="TreeGrafter"/>
</dbReference>
<sequence length="910" mass="100444">MWSFGLCSHLTLLVAGIILHICSHTVRGLNVCASGSATSCEECLLLHPSCAWCAQENFGRGRTFMSQCDLSQNLLKRGCKARYIENPRSISSILKNKPLSSKGSISSGYDVIQIQPQKISLSLRPGHQTSFEVQVRPVEDYPVDLYYLMDLSLSMKDDLDTIRNLGTKLAEEMKKLTSNFRLAFGTFVDKNLSPFSYTAPKYKENPCNGYKPFPNCVPSFGFRNHLSLTDKVDRFNEEVQKQVVSRNRDAPEGGFDAILQAAVCKSLGNLSVNKERIGWRKEAYHLLVFATDDVPHLALDGRLAGLVQPHDGQCHLNDKNEYSASTKMDYPSLALLGEKLAENNIFLIFAVTKRHYVLYKNFTALIPGTTVEILDQSSKNIIQLIVNAYNNIRSKVELSVWDHPEDLSLAFTATCQDGKPLSGLSKCADLKIGDTVSFNISVAAHSCPPPGTKKSFTIKPVGFKDSLEVSVDYKCDCNCTHFSQSNSNHCSNAGTYTCGTCHCDTGYHGTNCECSENEVGSLNLAACREAKGKQVCSGRGECSCNYCRCYESEFGKIYGIYCECDDFSCARHKGILCSVYLALADQRHVLQLFRRDPEAFPGQPRDIVSPACPGSSPGPLPGGACPEHLSRETSRRHPKQMPEPPQLPPFDVEEQRLYSELLPAASEQGNENWEKCHGDCHCGECKCHAGYIGDNCNCSIETTGCFSEDGRMCSGRGSCMCGRCQCTEPGAFGDLCEKCPTCGDACAAKRDCIECTLFNTGKFADNHTCQRMCKDKIIVTETLDTDDPSTVLCLYKTENECVMKFTYSEHASGQSILTALHEPVCAASPDAMTVLLAVVGSILLVGIVLLAMWKLVITIHDRREFARFQSARSRARYEMASNPLYKHPISTHSVETAFQMYSKSYNGGVH</sequence>
<dbReference type="InterPro" id="IPR016201">
    <property type="entry name" value="PSI"/>
</dbReference>
<dbReference type="InterPro" id="IPR036349">
    <property type="entry name" value="Integrin_bsu_tail_dom_sf"/>
</dbReference>
<dbReference type="PANTHER" id="PTHR10082:SF26">
    <property type="entry name" value="INTEGRIN BETA-5"/>
    <property type="match status" value="1"/>
</dbReference>
<evidence type="ECO:0000256" key="17">
    <source>
        <dbReference type="ARBA" id="ARBA00023180"/>
    </source>
</evidence>
<dbReference type="GO" id="GO:0005925">
    <property type="term" value="C:focal adhesion"/>
    <property type="evidence" value="ECO:0007669"/>
    <property type="project" value="TreeGrafter"/>
</dbReference>
<dbReference type="InterPro" id="IPR036465">
    <property type="entry name" value="vWFA_dom_sf"/>
</dbReference>
<dbReference type="Gene3D" id="2.10.25.10">
    <property type="entry name" value="Laminin"/>
    <property type="match status" value="4"/>
</dbReference>
<dbReference type="GO" id="GO:0007160">
    <property type="term" value="P:cell-matrix adhesion"/>
    <property type="evidence" value="ECO:0007669"/>
    <property type="project" value="TreeGrafter"/>
</dbReference>
<keyword evidence="7" id="KW-0479">Metal-binding</keyword>
<dbReference type="GO" id="GO:0005178">
    <property type="term" value="F:integrin binding"/>
    <property type="evidence" value="ECO:0007669"/>
    <property type="project" value="TreeGrafter"/>
</dbReference>
<keyword evidence="15 20" id="KW-0472">Membrane</keyword>
<accession>A0AAE0R566</accession>
<dbReference type="InterPro" id="IPR014836">
    <property type="entry name" value="Integrin_bsu_cyt_dom"/>
</dbReference>
<evidence type="ECO:0000256" key="1">
    <source>
        <dbReference type="ARBA" id="ARBA00004251"/>
    </source>
</evidence>
<dbReference type="Gene3D" id="2.60.40.1510">
    <property type="entry name" value="ntegrin, alpha v. Chain A, domain 3"/>
    <property type="match status" value="1"/>
</dbReference>
<evidence type="ECO:0000259" key="24">
    <source>
        <dbReference type="SMART" id="SM01241"/>
    </source>
</evidence>
<dbReference type="Pfam" id="PF00362">
    <property type="entry name" value="Integrin_beta"/>
    <property type="match status" value="1"/>
</dbReference>
<dbReference type="InterPro" id="IPR002369">
    <property type="entry name" value="Integrin_bsu_VWA"/>
</dbReference>
<dbReference type="InterPro" id="IPR032695">
    <property type="entry name" value="Integrin_dom_sf"/>
</dbReference>
<keyword evidence="14 18" id="KW-0401">Integrin</keyword>
<dbReference type="FunFam" id="2.10.25.10:FF:000036">
    <property type="entry name" value="Integrin beta"/>
    <property type="match status" value="1"/>
</dbReference>
<evidence type="ECO:0000313" key="26">
    <source>
        <dbReference type="EMBL" id="KAK3543774.1"/>
    </source>
</evidence>
<feature type="domain" description="PSI" evidence="23">
    <location>
        <begin position="31"/>
        <end position="80"/>
    </location>
</feature>
<feature type="domain" description="Integrin beta subunit cytoplasmic" evidence="24">
    <location>
        <begin position="854"/>
        <end position="901"/>
    </location>
</feature>
<keyword evidence="10" id="KW-0106">Calcium</keyword>
<keyword evidence="11" id="KW-0460">Magnesium</keyword>
<evidence type="ECO:0000256" key="9">
    <source>
        <dbReference type="ARBA" id="ARBA00022737"/>
    </source>
</evidence>
<evidence type="ECO:0000256" key="19">
    <source>
        <dbReference type="SAM" id="MobiDB-lite"/>
    </source>
</evidence>
<evidence type="ECO:0000256" key="18">
    <source>
        <dbReference type="RuleBase" id="RU000633"/>
    </source>
</evidence>
<dbReference type="InterPro" id="IPR057073">
    <property type="entry name" value="EGF_integrin_2"/>
</dbReference>
<evidence type="ECO:0000259" key="22">
    <source>
        <dbReference type="SMART" id="SM00187"/>
    </source>
</evidence>
<dbReference type="Gene3D" id="3.30.1680.10">
    <property type="entry name" value="ligand-binding face of the semaphorins, domain 2"/>
    <property type="match status" value="1"/>
</dbReference>
<dbReference type="GO" id="GO:0009986">
    <property type="term" value="C:cell surface"/>
    <property type="evidence" value="ECO:0007669"/>
    <property type="project" value="TreeGrafter"/>
</dbReference>
<dbReference type="SUPFAM" id="SSF103575">
    <property type="entry name" value="Plexin repeat"/>
    <property type="match status" value="1"/>
</dbReference>
<evidence type="ECO:0000256" key="15">
    <source>
        <dbReference type="ARBA" id="ARBA00023136"/>
    </source>
</evidence>
<dbReference type="GO" id="GO:0033627">
    <property type="term" value="P:cell adhesion mediated by integrin"/>
    <property type="evidence" value="ECO:0007669"/>
    <property type="project" value="TreeGrafter"/>
</dbReference>
<dbReference type="AlphaFoldDB" id="A0AAE0R566"/>
<dbReference type="GO" id="GO:0043149">
    <property type="term" value="P:stress fiber assembly"/>
    <property type="evidence" value="ECO:0007669"/>
    <property type="project" value="TreeGrafter"/>
</dbReference>
<keyword evidence="13 20" id="KW-1133">Transmembrane helix</keyword>
<dbReference type="Proteomes" id="UP001274896">
    <property type="component" value="Unassembled WGS sequence"/>
</dbReference>
<dbReference type="GO" id="GO:0007179">
    <property type="term" value="P:transforming growth factor beta receptor signaling pathway"/>
    <property type="evidence" value="ECO:0007669"/>
    <property type="project" value="TreeGrafter"/>
</dbReference>
<feature type="chain" id="PRO_5042202333" description="Integrin beta" evidence="21">
    <location>
        <begin position="29"/>
        <end position="910"/>
    </location>
</feature>
<dbReference type="SMART" id="SM01242">
    <property type="entry name" value="Integrin_B_tail"/>
    <property type="match status" value="1"/>
</dbReference>
<keyword evidence="4" id="KW-0245">EGF-like domain</keyword>
<dbReference type="FunFam" id="1.20.5.100:FF:000006">
    <property type="entry name" value="Integrin beta"/>
    <property type="match status" value="1"/>
</dbReference>
<dbReference type="PROSITE" id="PS52047">
    <property type="entry name" value="I_EGF_2"/>
    <property type="match status" value="1"/>
</dbReference>
<dbReference type="Pfam" id="PF07965">
    <property type="entry name" value="Integrin_B_tail"/>
    <property type="match status" value="1"/>
</dbReference>
<keyword evidence="6 18" id="KW-0812">Transmembrane</keyword>
<feature type="domain" description="Integrin beta subunit tail" evidence="25">
    <location>
        <begin position="746"/>
        <end position="830"/>
    </location>
</feature>
<dbReference type="PRINTS" id="PR01186">
    <property type="entry name" value="INTEGRINB"/>
</dbReference>
<evidence type="ECO:0000256" key="12">
    <source>
        <dbReference type="ARBA" id="ARBA00022889"/>
    </source>
</evidence>
<evidence type="ECO:0000256" key="2">
    <source>
        <dbReference type="ARBA" id="ARBA00007449"/>
    </source>
</evidence>
<feature type="region of interest" description="Disordered" evidence="19">
    <location>
        <begin position="627"/>
        <end position="648"/>
    </location>
</feature>
<dbReference type="InterPro" id="IPR012896">
    <property type="entry name" value="Integrin_bsu_tail"/>
</dbReference>
<evidence type="ECO:0000313" key="27">
    <source>
        <dbReference type="Proteomes" id="UP001274896"/>
    </source>
</evidence>
<dbReference type="EMBL" id="JAUCMX010000006">
    <property type="protein sequence ID" value="KAK3543774.1"/>
    <property type="molecule type" value="Genomic_DNA"/>
</dbReference>
<comment type="caution">
    <text evidence="26">The sequence shown here is derived from an EMBL/GenBank/DDBJ whole genome shotgun (WGS) entry which is preliminary data.</text>
</comment>
<dbReference type="Pfam" id="PF08725">
    <property type="entry name" value="Integrin_b_cyt"/>
    <property type="match status" value="1"/>
</dbReference>
<dbReference type="InterPro" id="IPR033760">
    <property type="entry name" value="Integrin_beta_N"/>
</dbReference>
<dbReference type="GO" id="GO:0098609">
    <property type="term" value="P:cell-cell adhesion"/>
    <property type="evidence" value="ECO:0007669"/>
    <property type="project" value="TreeGrafter"/>
</dbReference>
<reference evidence="26" key="1">
    <citation type="submission" date="2023-06" db="EMBL/GenBank/DDBJ databases">
        <title>Male Hemibagrus guttatus genome.</title>
        <authorList>
            <person name="Bian C."/>
        </authorList>
    </citation>
    <scope>NUCLEOTIDE SEQUENCE</scope>
    <source>
        <strain evidence="26">Male_cb2023</strain>
        <tissue evidence="26">Muscle</tissue>
    </source>
</reference>
<dbReference type="SUPFAM" id="SSF53300">
    <property type="entry name" value="vWA-like"/>
    <property type="match status" value="1"/>
</dbReference>
<dbReference type="Pfam" id="PF23105">
    <property type="entry name" value="EGF_integrin"/>
    <property type="match status" value="1"/>
</dbReference>
<evidence type="ECO:0000256" key="5">
    <source>
        <dbReference type="ARBA" id="ARBA00022553"/>
    </source>
</evidence>
<keyword evidence="5" id="KW-0597">Phosphoprotein</keyword>
<dbReference type="SMART" id="SM01241">
    <property type="entry name" value="Integrin_b_cyt"/>
    <property type="match status" value="1"/>
</dbReference>
<evidence type="ECO:0000256" key="3">
    <source>
        <dbReference type="ARBA" id="ARBA00022475"/>
    </source>
</evidence>
<dbReference type="GO" id="GO:0008305">
    <property type="term" value="C:integrin complex"/>
    <property type="evidence" value="ECO:0007669"/>
    <property type="project" value="TreeGrafter"/>
</dbReference>
<keyword evidence="12 18" id="KW-0130">Cell adhesion</keyword>
<proteinExistence type="inferred from homology"/>
<dbReference type="SMART" id="SM00187">
    <property type="entry name" value="INB"/>
    <property type="match status" value="1"/>
</dbReference>
<dbReference type="GO" id="GO:0046872">
    <property type="term" value="F:metal ion binding"/>
    <property type="evidence" value="ECO:0007669"/>
    <property type="project" value="UniProtKB-KW"/>
</dbReference>
<evidence type="ECO:0000256" key="21">
    <source>
        <dbReference type="SAM" id="SignalP"/>
    </source>
</evidence>
<dbReference type="PANTHER" id="PTHR10082">
    <property type="entry name" value="INTEGRIN BETA SUBUNIT"/>
    <property type="match status" value="1"/>
</dbReference>
<evidence type="ECO:0000256" key="16">
    <source>
        <dbReference type="ARBA" id="ARBA00023157"/>
    </source>
</evidence>
<dbReference type="FunFam" id="2.10.25.10:FF:000043">
    <property type="entry name" value="Integrin beta"/>
    <property type="match status" value="1"/>
</dbReference>
<protein>
    <recommendedName>
        <fullName evidence="18">Integrin beta</fullName>
    </recommendedName>
</protein>
<evidence type="ECO:0000256" key="11">
    <source>
        <dbReference type="ARBA" id="ARBA00022842"/>
    </source>
</evidence>
<evidence type="ECO:0000256" key="8">
    <source>
        <dbReference type="ARBA" id="ARBA00022729"/>
    </source>
</evidence>
<evidence type="ECO:0000259" key="23">
    <source>
        <dbReference type="SMART" id="SM00423"/>
    </source>
</evidence>
<keyword evidence="27" id="KW-1185">Reference proteome</keyword>
<organism evidence="26 27">
    <name type="scientific">Hemibagrus guttatus</name>
    <dbReference type="NCBI Taxonomy" id="175788"/>
    <lineage>
        <taxon>Eukaryota</taxon>
        <taxon>Metazoa</taxon>
        <taxon>Chordata</taxon>
        <taxon>Craniata</taxon>
        <taxon>Vertebrata</taxon>
        <taxon>Euteleostomi</taxon>
        <taxon>Actinopterygii</taxon>
        <taxon>Neopterygii</taxon>
        <taxon>Teleostei</taxon>
        <taxon>Ostariophysi</taxon>
        <taxon>Siluriformes</taxon>
        <taxon>Bagridae</taxon>
        <taxon>Hemibagrus</taxon>
    </lineage>
</organism>
<evidence type="ECO:0000256" key="6">
    <source>
        <dbReference type="ARBA" id="ARBA00022692"/>
    </source>
</evidence>
<dbReference type="SUPFAM" id="SSF69687">
    <property type="entry name" value="Integrin beta tail domain"/>
    <property type="match status" value="1"/>
</dbReference>
<feature type="signal peptide" evidence="21">
    <location>
        <begin position="1"/>
        <end position="28"/>
    </location>
</feature>
<evidence type="ECO:0000256" key="20">
    <source>
        <dbReference type="SAM" id="Phobius"/>
    </source>
</evidence>
<gene>
    <name evidence="26" type="ORF">QTP70_027181</name>
</gene>
<dbReference type="InterPro" id="IPR057243">
    <property type="entry name" value="Integrin_I-EGF_CS"/>
</dbReference>
<feature type="transmembrane region" description="Helical" evidence="20">
    <location>
        <begin position="831"/>
        <end position="853"/>
    </location>
</feature>
<dbReference type="FunFam" id="3.30.1680.10:FF:000002">
    <property type="entry name" value="Integrin beta"/>
    <property type="match status" value="1"/>
</dbReference>
<feature type="domain" description="Integrin beta subunit VWA" evidence="22">
    <location>
        <begin position="39"/>
        <end position="477"/>
    </location>
</feature>
<dbReference type="Pfam" id="PF17205">
    <property type="entry name" value="PSI_integrin"/>
    <property type="match status" value="1"/>
</dbReference>
<dbReference type="GO" id="GO:0007229">
    <property type="term" value="P:integrin-mediated signaling pathway"/>
    <property type="evidence" value="ECO:0007669"/>
    <property type="project" value="UniProtKB-KW"/>
</dbReference>
<dbReference type="Gene3D" id="3.40.50.410">
    <property type="entry name" value="von Willebrand factor, type A domain"/>
    <property type="match status" value="1"/>
</dbReference>
<evidence type="ECO:0000256" key="14">
    <source>
        <dbReference type="ARBA" id="ARBA00023037"/>
    </source>
</evidence>
<name>A0AAE0R566_9TELE</name>
<keyword evidence="17" id="KW-0325">Glycoprotein</keyword>
<dbReference type="Gene3D" id="1.20.5.100">
    <property type="entry name" value="Cytochrome c1, transmembrane anchor, C-terminal"/>
    <property type="match status" value="1"/>
</dbReference>
<dbReference type="Gene3D" id="4.10.1240.30">
    <property type="match status" value="1"/>
</dbReference>
<evidence type="ECO:0000256" key="10">
    <source>
        <dbReference type="ARBA" id="ARBA00022837"/>
    </source>
</evidence>